<dbReference type="STRING" id="1036808.A0A0C3DEI6"/>
<dbReference type="InterPro" id="IPR008775">
    <property type="entry name" value="Phytyl_CoA_dOase-like"/>
</dbReference>
<accession>A0A0C3DEI6</accession>
<evidence type="ECO:0000313" key="4">
    <source>
        <dbReference type="Proteomes" id="UP000053989"/>
    </source>
</evidence>
<dbReference type="HOGENOM" id="CLU_048953_8_0_1"/>
<protein>
    <recommendedName>
        <fullName evidence="5">Phytanoyl-CoA dioxygenase family protein</fullName>
    </recommendedName>
</protein>
<evidence type="ECO:0008006" key="5">
    <source>
        <dbReference type="Google" id="ProtNLM"/>
    </source>
</evidence>
<comment type="similarity">
    <text evidence="2">Belongs to the PhyH family.</text>
</comment>
<dbReference type="OrthoDB" id="2614932at2759"/>
<dbReference type="SUPFAM" id="SSF51197">
    <property type="entry name" value="Clavaminate synthase-like"/>
    <property type="match status" value="1"/>
</dbReference>
<dbReference type="EMBL" id="KN822153">
    <property type="protein sequence ID" value="KIM54501.1"/>
    <property type="molecule type" value="Genomic_DNA"/>
</dbReference>
<dbReference type="Proteomes" id="UP000053989">
    <property type="component" value="Unassembled WGS sequence"/>
</dbReference>
<proteinExistence type="inferred from homology"/>
<evidence type="ECO:0000256" key="2">
    <source>
        <dbReference type="ARBA" id="ARBA00005830"/>
    </source>
</evidence>
<name>A0A0C3DEI6_9AGAM</name>
<dbReference type="Pfam" id="PF05721">
    <property type="entry name" value="PhyH"/>
    <property type="match status" value="1"/>
</dbReference>
<keyword evidence="4" id="KW-1185">Reference proteome</keyword>
<organism evidence="3 4">
    <name type="scientific">Scleroderma citrinum Foug A</name>
    <dbReference type="NCBI Taxonomy" id="1036808"/>
    <lineage>
        <taxon>Eukaryota</taxon>
        <taxon>Fungi</taxon>
        <taxon>Dikarya</taxon>
        <taxon>Basidiomycota</taxon>
        <taxon>Agaricomycotina</taxon>
        <taxon>Agaricomycetes</taxon>
        <taxon>Agaricomycetidae</taxon>
        <taxon>Boletales</taxon>
        <taxon>Sclerodermatineae</taxon>
        <taxon>Sclerodermataceae</taxon>
        <taxon>Scleroderma</taxon>
    </lineage>
</organism>
<dbReference type="GO" id="GO:0016491">
    <property type="term" value="F:oxidoreductase activity"/>
    <property type="evidence" value="ECO:0007669"/>
    <property type="project" value="UniProtKB-ARBA"/>
</dbReference>
<reference evidence="4" key="2">
    <citation type="submission" date="2015-01" db="EMBL/GenBank/DDBJ databases">
        <title>Evolutionary Origins and Diversification of the Mycorrhizal Mutualists.</title>
        <authorList>
            <consortium name="DOE Joint Genome Institute"/>
            <consortium name="Mycorrhizal Genomics Consortium"/>
            <person name="Kohler A."/>
            <person name="Kuo A."/>
            <person name="Nagy L.G."/>
            <person name="Floudas D."/>
            <person name="Copeland A."/>
            <person name="Barry K.W."/>
            <person name="Cichocki N."/>
            <person name="Veneault-Fourrey C."/>
            <person name="LaButti K."/>
            <person name="Lindquist E.A."/>
            <person name="Lipzen A."/>
            <person name="Lundell T."/>
            <person name="Morin E."/>
            <person name="Murat C."/>
            <person name="Riley R."/>
            <person name="Ohm R."/>
            <person name="Sun H."/>
            <person name="Tunlid A."/>
            <person name="Henrissat B."/>
            <person name="Grigoriev I.V."/>
            <person name="Hibbett D.S."/>
            <person name="Martin F."/>
        </authorList>
    </citation>
    <scope>NUCLEOTIDE SEQUENCE [LARGE SCALE GENOMIC DNA]</scope>
    <source>
        <strain evidence="4">Foug A</strain>
    </source>
</reference>
<dbReference type="PANTHER" id="PTHR20883:SF48">
    <property type="entry name" value="ECTOINE DIOXYGENASE"/>
    <property type="match status" value="1"/>
</dbReference>
<dbReference type="Gene3D" id="2.60.120.620">
    <property type="entry name" value="q2cbj1_9rhob like domain"/>
    <property type="match status" value="1"/>
</dbReference>
<dbReference type="AlphaFoldDB" id="A0A0C3DEI6"/>
<evidence type="ECO:0000256" key="1">
    <source>
        <dbReference type="ARBA" id="ARBA00001962"/>
    </source>
</evidence>
<evidence type="ECO:0000313" key="3">
    <source>
        <dbReference type="EMBL" id="KIM54501.1"/>
    </source>
</evidence>
<dbReference type="PANTHER" id="PTHR20883">
    <property type="entry name" value="PHYTANOYL-COA DIOXYGENASE DOMAIN CONTAINING 1"/>
    <property type="match status" value="1"/>
</dbReference>
<comment type="cofactor">
    <cofactor evidence="1">
        <name>Fe cation</name>
        <dbReference type="ChEBI" id="CHEBI:24875"/>
    </cofactor>
</comment>
<dbReference type="InParanoid" id="A0A0C3DEI6"/>
<sequence length="275" mass="30942">MVVNIQAPLAEDYPLTQADIAQYQKDGHILLKKVVPPSEIDELRTVVLQAHQALIDEEEDFQKAFRCTQNLWEVNNVVRLHVLSRRYAGIAAKLLGCRDVRVYHDLTFFKDGQGRGAPTPWHQDGYYWPLDTNKCITLWVPLIDCPLEMGPMSFVSGSHLTRNAEHLEISNASDEFINDMIEKENLTVTPARHMNAGDATFHSCWTYHAAKSNTTDTMRIAFAIAYFDADATIPLHPPTNERRAKNLARWFPRAVPGGPAATEINPAVLAMYGSN</sequence>
<reference evidence="3 4" key="1">
    <citation type="submission" date="2014-04" db="EMBL/GenBank/DDBJ databases">
        <authorList>
            <consortium name="DOE Joint Genome Institute"/>
            <person name="Kuo A."/>
            <person name="Kohler A."/>
            <person name="Nagy L.G."/>
            <person name="Floudas D."/>
            <person name="Copeland A."/>
            <person name="Barry K.W."/>
            <person name="Cichocki N."/>
            <person name="Veneault-Fourrey C."/>
            <person name="LaButti K."/>
            <person name="Lindquist E.A."/>
            <person name="Lipzen A."/>
            <person name="Lundell T."/>
            <person name="Morin E."/>
            <person name="Murat C."/>
            <person name="Sun H."/>
            <person name="Tunlid A."/>
            <person name="Henrissat B."/>
            <person name="Grigoriev I.V."/>
            <person name="Hibbett D.S."/>
            <person name="Martin F."/>
            <person name="Nordberg H.P."/>
            <person name="Cantor M.N."/>
            <person name="Hua S.X."/>
        </authorList>
    </citation>
    <scope>NUCLEOTIDE SEQUENCE [LARGE SCALE GENOMIC DNA]</scope>
    <source>
        <strain evidence="3 4">Foug A</strain>
    </source>
</reference>
<dbReference type="GO" id="GO:0046872">
    <property type="term" value="F:metal ion binding"/>
    <property type="evidence" value="ECO:0007669"/>
    <property type="project" value="UniProtKB-ARBA"/>
</dbReference>
<gene>
    <name evidence="3" type="ORF">SCLCIDRAFT_31028</name>
</gene>